<dbReference type="SMART" id="SM00421">
    <property type="entry name" value="HTH_LUXR"/>
    <property type="match status" value="1"/>
</dbReference>
<evidence type="ECO:0000259" key="4">
    <source>
        <dbReference type="PROSITE" id="PS50043"/>
    </source>
</evidence>
<dbReference type="SUPFAM" id="SSF46894">
    <property type="entry name" value="C-terminal effector domain of the bipartite response regulators"/>
    <property type="match status" value="1"/>
</dbReference>
<proteinExistence type="predicted"/>
<evidence type="ECO:0000313" key="6">
    <source>
        <dbReference type="Proteomes" id="UP000629619"/>
    </source>
</evidence>
<evidence type="ECO:0000256" key="3">
    <source>
        <dbReference type="ARBA" id="ARBA00023163"/>
    </source>
</evidence>
<dbReference type="GO" id="GO:0003677">
    <property type="term" value="F:DNA binding"/>
    <property type="evidence" value="ECO:0007669"/>
    <property type="project" value="UniProtKB-KW"/>
</dbReference>
<keyword evidence="3" id="KW-0804">Transcription</keyword>
<dbReference type="Gene3D" id="1.10.10.10">
    <property type="entry name" value="Winged helix-like DNA-binding domain superfamily/Winged helix DNA-binding domain"/>
    <property type="match status" value="1"/>
</dbReference>
<dbReference type="EMBL" id="BOMW01000010">
    <property type="protein sequence ID" value="GIF03418.1"/>
    <property type="molecule type" value="Genomic_DNA"/>
</dbReference>
<dbReference type="PANTHER" id="PTHR44688">
    <property type="entry name" value="DNA-BINDING TRANSCRIPTIONAL ACTIVATOR DEVR_DOSR"/>
    <property type="match status" value="1"/>
</dbReference>
<dbReference type="AlphaFoldDB" id="A0A919N342"/>
<dbReference type="Pfam" id="PF00196">
    <property type="entry name" value="GerE"/>
    <property type="match status" value="1"/>
</dbReference>
<protein>
    <recommendedName>
        <fullName evidence="4">HTH luxR-type domain-containing protein</fullName>
    </recommendedName>
</protein>
<dbReference type="PRINTS" id="PR00038">
    <property type="entry name" value="HTHLUXR"/>
</dbReference>
<gene>
    <name evidence="5" type="ORF">Asi03nite_09560</name>
</gene>
<name>A0A919N342_9ACTN</name>
<sequence length="356" mass="38062">MEQSLPLTGRDREMRGFRALLDRVTPDRPAVLLVGGPPDSGRARLLREFAAVGRDLGVGVGARPDRVVLVRGRPGPVDPHAPGELVAQAGVLVVTTGEAGIAAEAHRIRLGPLAPGEVRGLITTMIPGVRPGPRLLDLSRVATGRPGAVVRLIAALRAEGLLRIEDGVATPMPFRLPERTRARLAGRLAGLSPAGRHLVQAAIALPSPFPPARLGSLLGSTVAGLLPAIEEAFDAGLLVASGGALRFSHDLVRPVVEASMPCAVVAALRGERPRPATRRPPRREVARDADWSLLSERELQIAELVGLALTNRQIAERVGRSPHTVNYHLRQIFRKLDLTSRVELVSLLRRREASAR</sequence>
<dbReference type="CDD" id="cd06170">
    <property type="entry name" value="LuxR_C_like"/>
    <property type="match status" value="1"/>
</dbReference>
<comment type="caution">
    <text evidence="5">The sequence shown here is derived from an EMBL/GenBank/DDBJ whole genome shotgun (WGS) entry which is preliminary data.</text>
</comment>
<dbReference type="Proteomes" id="UP000629619">
    <property type="component" value="Unassembled WGS sequence"/>
</dbReference>
<feature type="domain" description="HTH luxR-type" evidence="4">
    <location>
        <begin position="287"/>
        <end position="352"/>
    </location>
</feature>
<keyword evidence="2" id="KW-0238">DNA-binding</keyword>
<dbReference type="InterPro" id="IPR000792">
    <property type="entry name" value="Tscrpt_reg_LuxR_C"/>
</dbReference>
<evidence type="ECO:0000256" key="2">
    <source>
        <dbReference type="ARBA" id="ARBA00023125"/>
    </source>
</evidence>
<organism evidence="5 6">
    <name type="scientific">Actinoplanes siamensis</name>
    <dbReference type="NCBI Taxonomy" id="1223317"/>
    <lineage>
        <taxon>Bacteria</taxon>
        <taxon>Bacillati</taxon>
        <taxon>Actinomycetota</taxon>
        <taxon>Actinomycetes</taxon>
        <taxon>Micromonosporales</taxon>
        <taxon>Micromonosporaceae</taxon>
        <taxon>Actinoplanes</taxon>
    </lineage>
</organism>
<dbReference type="GO" id="GO:0006355">
    <property type="term" value="P:regulation of DNA-templated transcription"/>
    <property type="evidence" value="ECO:0007669"/>
    <property type="project" value="InterPro"/>
</dbReference>
<keyword evidence="6" id="KW-1185">Reference proteome</keyword>
<evidence type="ECO:0000313" key="5">
    <source>
        <dbReference type="EMBL" id="GIF03418.1"/>
    </source>
</evidence>
<dbReference type="RefSeq" id="WP_203677151.1">
    <property type="nucleotide sequence ID" value="NZ_BOMW01000010.1"/>
</dbReference>
<accession>A0A919N342</accession>
<keyword evidence="1" id="KW-0805">Transcription regulation</keyword>
<dbReference type="PANTHER" id="PTHR44688:SF16">
    <property type="entry name" value="DNA-BINDING TRANSCRIPTIONAL ACTIVATOR DEVR_DOSR"/>
    <property type="match status" value="1"/>
</dbReference>
<dbReference type="InterPro" id="IPR036388">
    <property type="entry name" value="WH-like_DNA-bd_sf"/>
</dbReference>
<dbReference type="InterPro" id="IPR016032">
    <property type="entry name" value="Sig_transdc_resp-reg_C-effctor"/>
</dbReference>
<evidence type="ECO:0000256" key="1">
    <source>
        <dbReference type="ARBA" id="ARBA00023015"/>
    </source>
</evidence>
<reference evidence="5" key="1">
    <citation type="submission" date="2021-01" db="EMBL/GenBank/DDBJ databases">
        <title>Whole genome shotgun sequence of Actinoplanes siamensis NBRC 109076.</title>
        <authorList>
            <person name="Komaki H."/>
            <person name="Tamura T."/>
        </authorList>
    </citation>
    <scope>NUCLEOTIDE SEQUENCE</scope>
    <source>
        <strain evidence="5">NBRC 109076</strain>
    </source>
</reference>
<dbReference type="PROSITE" id="PS50043">
    <property type="entry name" value="HTH_LUXR_2"/>
    <property type="match status" value="1"/>
</dbReference>